<dbReference type="AlphaFoldDB" id="A0A1W5QGZ2"/>
<organism evidence="1">
    <name type="scientific">Staphylococcus arlettae</name>
    <dbReference type="NCBI Taxonomy" id="29378"/>
    <lineage>
        <taxon>Bacteria</taxon>
        <taxon>Bacillati</taxon>
        <taxon>Bacillota</taxon>
        <taxon>Bacilli</taxon>
        <taxon>Bacillales</taxon>
        <taxon>Staphylococcaceae</taxon>
        <taxon>Staphylococcus</taxon>
    </lineage>
</organism>
<reference evidence="1" key="1">
    <citation type="journal article" date="2017" name="MSphere">
        <title>Novel beta-lactamase blaARL in Staphylococcus arlettae.</title>
        <authorList>
            <person name="Andreis S.N."/>
            <person name="Perreten V."/>
            <person name="Schwendener S."/>
        </authorList>
    </citation>
    <scope>NUCLEOTIDE SEQUENCE</scope>
    <source>
        <strain evidence="1">SAN1670</strain>
    </source>
</reference>
<dbReference type="Pfam" id="PF07751">
    <property type="entry name" value="Abi_2"/>
    <property type="match status" value="1"/>
</dbReference>
<proteinExistence type="predicted"/>
<dbReference type="InterPro" id="IPR011664">
    <property type="entry name" value="Abi_system_AbiD/AbiF-like"/>
</dbReference>
<protein>
    <recommendedName>
        <fullName evidence="2">Abortive infection bacteriophage resistance protein</fullName>
    </recommendedName>
</protein>
<name>A0A1W5QGZ2_9STAP</name>
<sequence length="167" mass="20252">MDQLWVLVNYLTIGNIYYFYKALDNDLADDIAKVFKDRYKRSRNRHISLNKKDLTTLIHFIKTYRNVCAHEERLFDLQIGPPNISKYINAYNRENRINVTSDELSKGDMFCLLFVLRFYLSKEEYLNLIRDTEEIIKEHKPDFSEENYRYIYIKTGLHKIKFNKLYL</sequence>
<dbReference type="EMBL" id="KY363215">
    <property type="protein sequence ID" value="APY23774.1"/>
    <property type="molecule type" value="Genomic_DNA"/>
</dbReference>
<accession>A0A1W5QGZ2</accession>
<evidence type="ECO:0000313" key="1">
    <source>
        <dbReference type="EMBL" id="APY23774.1"/>
    </source>
</evidence>
<evidence type="ECO:0008006" key="2">
    <source>
        <dbReference type="Google" id="ProtNLM"/>
    </source>
</evidence>